<dbReference type="Pfam" id="PF00038">
    <property type="entry name" value="Filament"/>
    <property type="match status" value="1"/>
</dbReference>
<feature type="domain" description="IF rod" evidence="6">
    <location>
        <begin position="1"/>
        <end position="114"/>
    </location>
</feature>
<name>A0ABM2WDX4_MESAU</name>
<accession>A0ABM2WDX4</accession>
<evidence type="ECO:0000259" key="6">
    <source>
        <dbReference type="PROSITE" id="PS51842"/>
    </source>
</evidence>
<dbReference type="Proteomes" id="UP000886700">
    <property type="component" value="Unplaced"/>
</dbReference>
<sequence>MPIFADDFGVSFETELAVHQFMESNIHRPQTMIDDTIITRLQLQKEIEALKEKLLFMKKNHEEEYKRLESQFASSGLAVETDTPQISRLSKTMADIWAQYEELARKNHEELKKY</sequence>
<evidence type="ECO:0000313" key="7">
    <source>
        <dbReference type="Proteomes" id="UP000886700"/>
    </source>
</evidence>
<dbReference type="Gene3D" id="1.20.5.1160">
    <property type="entry name" value="Vasodilator-stimulated phosphoprotein"/>
    <property type="match status" value="1"/>
</dbReference>
<gene>
    <name evidence="8" type="primary">LOC106021156</name>
</gene>
<keyword evidence="7" id="KW-1185">Reference proteome</keyword>
<evidence type="ECO:0000256" key="3">
    <source>
        <dbReference type="ARBA" id="ARBA00022754"/>
    </source>
</evidence>
<protein>
    <submittedName>
        <fullName evidence="8">Keratin, type I cytoskeletal 18-like</fullName>
    </submittedName>
</protein>
<dbReference type="InterPro" id="IPR002957">
    <property type="entry name" value="Keratin_I"/>
</dbReference>
<reference evidence="8" key="1">
    <citation type="submission" date="2025-08" db="UniProtKB">
        <authorList>
            <consortium name="RefSeq"/>
        </authorList>
    </citation>
    <scope>IDENTIFICATION</scope>
    <source>
        <tissue evidence="8">Liver</tissue>
    </source>
</reference>
<evidence type="ECO:0000313" key="8">
    <source>
        <dbReference type="RefSeq" id="XP_040589105.1"/>
    </source>
</evidence>
<dbReference type="RefSeq" id="XP_040589105.1">
    <property type="nucleotide sequence ID" value="XM_040733171.1"/>
</dbReference>
<evidence type="ECO:0000256" key="4">
    <source>
        <dbReference type="ARBA" id="ARBA00023054"/>
    </source>
</evidence>
<keyword evidence="2" id="KW-0416">Keratin</keyword>
<keyword evidence="3" id="KW-0403">Intermediate filament</keyword>
<dbReference type="PANTHER" id="PTHR23239:SF349">
    <property type="entry name" value="KERATIN, TYPE I CYTOSKELETAL 18"/>
    <property type="match status" value="1"/>
</dbReference>
<keyword evidence="4 5" id="KW-0175">Coiled coil</keyword>
<dbReference type="GeneID" id="106021156"/>
<keyword evidence="1" id="KW-0597">Phosphoprotein</keyword>
<evidence type="ECO:0000256" key="5">
    <source>
        <dbReference type="SAM" id="Coils"/>
    </source>
</evidence>
<proteinExistence type="predicted"/>
<evidence type="ECO:0000256" key="2">
    <source>
        <dbReference type="ARBA" id="ARBA00022744"/>
    </source>
</evidence>
<feature type="coiled-coil region" evidence="5">
    <location>
        <begin position="33"/>
        <end position="71"/>
    </location>
</feature>
<organism evidence="7 8">
    <name type="scientific">Mesocricetus auratus</name>
    <name type="common">Golden hamster</name>
    <dbReference type="NCBI Taxonomy" id="10036"/>
    <lineage>
        <taxon>Eukaryota</taxon>
        <taxon>Metazoa</taxon>
        <taxon>Chordata</taxon>
        <taxon>Craniata</taxon>
        <taxon>Vertebrata</taxon>
        <taxon>Euteleostomi</taxon>
        <taxon>Mammalia</taxon>
        <taxon>Eutheria</taxon>
        <taxon>Euarchontoglires</taxon>
        <taxon>Glires</taxon>
        <taxon>Rodentia</taxon>
        <taxon>Myomorpha</taxon>
        <taxon>Muroidea</taxon>
        <taxon>Cricetidae</taxon>
        <taxon>Cricetinae</taxon>
        <taxon>Mesocricetus</taxon>
    </lineage>
</organism>
<dbReference type="InterPro" id="IPR039008">
    <property type="entry name" value="IF_rod_dom"/>
</dbReference>
<evidence type="ECO:0000256" key="1">
    <source>
        <dbReference type="ARBA" id="ARBA00022553"/>
    </source>
</evidence>
<dbReference type="PANTHER" id="PTHR23239">
    <property type="entry name" value="INTERMEDIATE FILAMENT"/>
    <property type="match status" value="1"/>
</dbReference>
<dbReference type="PROSITE" id="PS51842">
    <property type="entry name" value="IF_ROD_2"/>
    <property type="match status" value="1"/>
</dbReference>